<proteinExistence type="predicted"/>
<dbReference type="EMBL" id="KB446546">
    <property type="protein sequence ID" value="EME38779.1"/>
    <property type="molecule type" value="Genomic_DNA"/>
</dbReference>
<organism evidence="1 2">
    <name type="scientific">Dothistroma septosporum (strain NZE10 / CBS 128990)</name>
    <name type="common">Red band needle blight fungus</name>
    <name type="synonym">Mycosphaerella pini</name>
    <dbReference type="NCBI Taxonomy" id="675120"/>
    <lineage>
        <taxon>Eukaryota</taxon>
        <taxon>Fungi</taxon>
        <taxon>Dikarya</taxon>
        <taxon>Ascomycota</taxon>
        <taxon>Pezizomycotina</taxon>
        <taxon>Dothideomycetes</taxon>
        <taxon>Dothideomycetidae</taxon>
        <taxon>Mycosphaerellales</taxon>
        <taxon>Mycosphaerellaceae</taxon>
        <taxon>Dothistroma</taxon>
    </lineage>
</organism>
<name>M2Y0D4_DOTSN</name>
<accession>M2Y0D4</accession>
<protein>
    <submittedName>
        <fullName evidence="1">Uncharacterized protein</fullName>
    </submittedName>
</protein>
<sequence>MRTNEPHWRTRFTATAAGKPGFSCRAPPHIAGTANDIHPSLRSQSYTARNSSHFWQHLCKLSQDQRQGCGRVQVLDGRGGYDIDASSRARSFYQVNRSNFG</sequence>
<reference evidence="2" key="1">
    <citation type="journal article" date="2012" name="PLoS Genet.">
        <title>The genomes of the fungal plant pathogens Cladosporium fulvum and Dothistroma septosporum reveal adaptation to different hosts and lifestyles but also signatures of common ancestry.</title>
        <authorList>
            <person name="de Wit P.J.G.M."/>
            <person name="van der Burgt A."/>
            <person name="Oekmen B."/>
            <person name="Stergiopoulos I."/>
            <person name="Abd-Elsalam K.A."/>
            <person name="Aerts A.L."/>
            <person name="Bahkali A.H."/>
            <person name="Beenen H.G."/>
            <person name="Chettri P."/>
            <person name="Cox M.P."/>
            <person name="Datema E."/>
            <person name="de Vries R.P."/>
            <person name="Dhillon B."/>
            <person name="Ganley A.R."/>
            <person name="Griffiths S.A."/>
            <person name="Guo Y."/>
            <person name="Hamelin R.C."/>
            <person name="Henrissat B."/>
            <person name="Kabir M.S."/>
            <person name="Jashni M.K."/>
            <person name="Kema G."/>
            <person name="Klaubauf S."/>
            <person name="Lapidus A."/>
            <person name="Levasseur A."/>
            <person name="Lindquist E."/>
            <person name="Mehrabi R."/>
            <person name="Ohm R.A."/>
            <person name="Owen T.J."/>
            <person name="Salamov A."/>
            <person name="Schwelm A."/>
            <person name="Schijlen E."/>
            <person name="Sun H."/>
            <person name="van den Burg H.A."/>
            <person name="van Ham R.C.H.J."/>
            <person name="Zhang S."/>
            <person name="Goodwin S.B."/>
            <person name="Grigoriev I.V."/>
            <person name="Collemare J."/>
            <person name="Bradshaw R.E."/>
        </authorList>
    </citation>
    <scope>NUCLEOTIDE SEQUENCE [LARGE SCALE GENOMIC DNA]</scope>
    <source>
        <strain evidence="2">NZE10 / CBS 128990</strain>
    </source>
</reference>
<gene>
    <name evidence="1" type="ORF">DOTSEDRAFT_92098</name>
</gene>
<dbReference type="AlphaFoldDB" id="M2Y0D4"/>
<reference evidence="1 2" key="2">
    <citation type="journal article" date="2012" name="PLoS Pathog.">
        <title>Diverse lifestyles and strategies of plant pathogenesis encoded in the genomes of eighteen Dothideomycetes fungi.</title>
        <authorList>
            <person name="Ohm R.A."/>
            <person name="Feau N."/>
            <person name="Henrissat B."/>
            <person name="Schoch C.L."/>
            <person name="Horwitz B.A."/>
            <person name="Barry K.W."/>
            <person name="Condon B.J."/>
            <person name="Copeland A.C."/>
            <person name="Dhillon B."/>
            <person name="Glaser F."/>
            <person name="Hesse C.N."/>
            <person name="Kosti I."/>
            <person name="LaButti K."/>
            <person name="Lindquist E.A."/>
            <person name="Lucas S."/>
            <person name="Salamov A.A."/>
            <person name="Bradshaw R.E."/>
            <person name="Ciuffetti L."/>
            <person name="Hamelin R.C."/>
            <person name="Kema G.H.J."/>
            <person name="Lawrence C."/>
            <person name="Scott J.A."/>
            <person name="Spatafora J.W."/>
            <person name="Turgeon B.G."/>
            <person name="de Wit P.J.G.M."/>
            <person name="Zhong S."/>
            <person name="Goodwin S.B."/>
            <person name="Grigoriev I.V."/>
        </authorList>
    </citation>
    <scope>NUCLEOTIDE SEQUENCE [LARGE SCALE GENOMIC DNA]</scope>
    <source>
        <strain evidence="2">NZE10 / CBS 128990</strain>
    </source>
</reference>
<keyword evidence="2" id="KW-1185">Reference proteome</keyword>
<evidence type="ECO:0000313" key="2">
    <source>
        <dbReference type="Proteomes" id="UP000016933"/>
    </source>
</evidence>
<evidence type="ECO:0000313" key="1">
    <source>
        <dbReference type="EMBL" id="EME38779.1"/>
    </source>
</evidence>
<dbReference type="HOGENOM" id="CLU_2291615_0_0_1"/>
<dbReference type="Proteomes" id="UP000016933">
    <property type="component" value="Unassembled WGS sequence"/>
</dbReference>